<proteinExistence type="predicted"/>
<evidence type="ECO:0000313" key="2">
    <source>
        <dbReference type="Proteomes" id="UP000284706"/>
    </source>
</evidence>
<name>A0A409X6Y5_9AGAR</name>
<dbReference type="AlphaFoldDB" id="A0A409X6Y5"/>
<dbReference type="EMBL" id="NHYE01004063">
    <property type="protein sequence ID" value="PPQ86481.1"/>
    <property type="molecule type" value="Genomic_DNA"/>
</dbReference>
<dbReference type="Proteomes" id="UP000284706">
    <property type="component" value="Unassembled WGS sequence"/>
</dbReference>
<gene>
    <name evidence="1" type="ORF">CVT26_011924</name>
</gene>
<keyword evidence="2" id="KW-1185">Reference proteome</keyword>
<comment type="caution">
    <text evidence="1">The sequence shown here is derived from an EMBL/GenBank/DDBJ whole genome shotgun (WGS) entry which is preliminary data.</text>
</comment>
<dbReference type="OrthoDB" id="3261690at2759"/>
<evidence type="ECO:0000313" key="1">
    <source>
        <dbReference type="EMBL" id="PPQ86481.1"/>
    </source>
</evidence>
<protein>
    <submittedName>
        <fullName evidence="1">Uncharacterized protein</fullName>
    </submittedName>
</protein>
<dbReference type="InParanoid" id="A0A409X6Y5"/>
<accession>A0A409X6Y5</accession>
<organism evidence="1 2">
    <name type="scientific">Gymnopilus dilepis</name>
    <dbReference type="NCBI Taxonomy" id="231916"/>
    <lineage>
        <taxon>Eukaryota</taxon>
        <taxon>Fungi</taxon>
        <taxon>Dikarya</taxon>
        <taxon>Basidiomycota</taxon>
        <taxon>Agaricomycotina</taxon>
        <taxon>Agaricomycetes</taxon>
        <taxon>Agaricomycetidae</taxon>
        <taxon>Agaricales</taxon>
        <taxon>Agaricineae</taxon>
        <taxon>Hymenogastraceae</taxon>
        <taxon>Gymnopilus</taxon>
    </lineage>
</organism>
<reference evidence="1 2" key="1">
    <citation type="journal article" date="2018" name="Evol. Lett.">
        <title>Horizontal gene cluster transfer increased hallucinogenic mushroom diversity.</title>
        <authorList>
            <person name="Reynolds H.T."/>
            <person name="Vijayakumar V."/>
            <person name="Gluck-Thaler E."/>
            <person name="Korotkin H.B."/>
            <person name="Matheny P.B."/>
            <person name="Slot J.C."/>
        </authorList>
    </citation>
    <scope>NUCLEOTIDE SEQUENCE [LARGE SCALE GENOMIC DNA]</scope>
    <source>
        <strain evidence="1 2">SRW20</strain>
    </source>
</reference>
<sequence>MSMAHHLDEDSEIATLFSMRDFYGKCKAYLEEDPSKFVKFTLCGMDADGFFVMDPMRELPKQVESFVITRDYDSLLGIHDKILATSYVTVHTLARNEDSLSSNVHLKHDFTSSRGRFTESLHKVPNICLGTWGPHNHLLRVFLPELYEPDRPYSRLTQAQQAIFYEKGLRPAIANLLDIEALEWPATYSDEFWRARGRNGQLRFGTKTIPSYVVPDLANAIRDAFRDNDLPWHNGLVVLHQIRGVKHATSHRPTRQDAKAALCRFLEENDLSRDCTTRGSWWIDVALNVVSDDKRCYAWRTDAHFHLVRRALGVSDSVAQRITSTGSSQYTRDLTSHMAGVSGWRIAPGPRGEGKFECRYFQGYTTDKALTARADSGHFAKFLKCEDVLKGKASDWADNLYKLNRNACKTNLSTARMEMRIPIRYAADVLLDIDRQLIRQSIISVHRVVWW</sequence>